<evidence type="ECO:0000313" key="5">
    <source>
        <dbReference type="EMBL" id="TRZ07079.1"/>
    </source>
</evidence>
<organism evidence="5 6">
    <name type="scientific">Zosterops borbonicus</name>
    <dbReference type="NCBI Taxonomy" id="364589"/>
    <lineage>
        <taxon>Eukaryota</taxon>
        <taxon>Metazoa</taxon>
        <taxon>Chordata</taxon>
        <taxon>Craniata</taxon>
        <taxon>Vertebrata</taxon>
        <taxon>Euteleostomi</taxon>
        <taxon>Archelosauria</taxon>
        <taxon>Archosauria</taxon>
        <taxon>Dinosauria</taxon>
        <taxon>Saurischia</taxon>
        <taxon>Theropoda</taxon>
        <taxon>Coelurosauria</taxon>
        <taxon>Aves</taxon>
        <taxon>Neognathae</taxon>
        <taxon>Neoaves</taxon>
        <taxon>Telluraves</taxon>
        <taxon>Australaves</taxon>
        <taxon>Passeriformes</taxon>
        <taxon>Sylvioidea</taxon>
        <taxon>Zosteropidae</taxon>
        <taxon>Zosterops</taxon>
    </lineage>
</organism>
<reference evidence="5" key="1">
    <citation type="submission" date="2019-04" db="EMBL/GenBank/DDBJ databases">
        <title>Genome assembly of Zosterops borbonicus 15179.</title>
        <authorList>
            <person name="Leroy T."/>
            <person name="Anselmetti Y."/>
            <person name="Tilak M.-K."/>
            <person name="Nabholz B."/>
        </authorList>
    </citation>
    <scope>NUCLEOTIDE SEQUENCE</scope>
    <source>
        <strain evidence="5">HGM_15179</strain>
        <tissue evidence="5">Muscle</tissue>
    </source>
</reference>
<name>A0A8K1D730_9PASS</name>
<comment type="caution">
    <text evidence="5">The sequence shown here is derived from an EMBL/GenBank/DDBJ whole genome shotgun (WGS) entry which is preliminary data.</text>
</comment>
<dbReference type="GO" id="GO:0004190">
    <property type="term" value="F:aspartic-type endopeptidase activity"/>
    <property type="evidence" value="ECO:0007669"/>
    <property type="project" value="UniProtKB-KW"/>
</dbReference>
<dbReference type="InterPro" id="IPR051592">
    <property type="entry name" value="HERV-K_Pro_peptidase_A2"/>
</dbReference>
<gene>
    <name evidence="5" type="ORF">HGM15179_020030</name>
</gene>
<evidence type="ECO:0000259" key="4">
    <source>
        <dbReference type="PROSITE" id="PS50175"/>
    </source>
</evidence>
<keyword evidence="2" id="KW-0064">Aspartyl protease</keyword>
<sequence length="125" mass="13716">MLVRATRAEQNSQNAAFMATMHNAIKQQGHILAAALTKGSDVSILNQLYWPSDWPLQTPTNHIIGVGGMRIPSISTDPICITFEDGQVIVARPYVMPLHVKIRGLLGRDVLSQLGLVLTTDQHFS</sequence>
<evidence type="ECO:0000256" key="3">
    <source>
        <dbReference type="ARBA" id="ARBA00022801"/>
    </source>
</evidence>
<dbReference type="Gene3D" id="2.40.70.10">
    <property type="entry name" value="Acid Proteases"/>
    <property type="match status" value="1"/>
</dbReference>
<dbReference type="AlphaFoldDB" id="A0A8K1D730"/>
<dbReference type="EMBL" id="SWJQ01001983">
    <property type="protein sequence ID" value="TRZ07079.1"/>
    <property type="molecule type" value="Genomic_DNA"/>
</dbReference>
<evidence type="ECO:0000256" key="2">
    <source>
        <dbReference type="ARBA" id="ARBA00022750"/>
    </source>
</evidence>
<dbReference type="InterPro" id="IPR021109">
    <property type="entry name" value="Peptidase_aspartic_dom_sf"/>
</dbReference>
<accession>A0A8K1D730</accession>
<dbReference type="PROSITE" id="PS50175">
    <property type="entry name" value="ASP_PROT_RETROV"/>
    <property type="match status" value="1"/>
</dbReference>
<dbReference type="Proteomes" id="UP000796761">
    <property type="component" value="Unassembled WGS sequence"/>
</dbReference>
<evidence type="ECO:0000256" key="1">
    <source>
        <dbReference type="ARBA" id="ARBA00022670"/>
    </source>
</evidence>
<keyword evidence="3" id="KW-0378">Hydrolase</keyword>
<dbReference type="InterPro" id="IPR001995">
    <property type="entry name" value="Peptidase_A2_cat"/>
</dbReference>
<feature type="domain" description="Peptidase A2" evidence="4">
    <location>
        <begin position="32"/>
        <end position="110"/>
    </location>
</feature>
<dbReference type="OrthoDB" id="9900537at2759"/>
<dbReference type="GO" id="GO:0006508">
    <property type="term" value="P:proteolysis"/>
    <property type="evidence" value="ECO:0007669"/>
    <property type="project" value="UniProtKB-KW"/>
</dbReference>
<protein>
    <recommendedName>
        <fullName evidence="4">Peptidase A2 domain-containing protein</fullName>
    </recommendedName>
</protein>
<dbReference type="Pfam" id="PF00077">
    <property type="entry name" value="RVP"/>
    <property type="match status" value="1"/>
</dbReference>
<evidence type="ECO:0000313" key="6">
    <source>
        <dbReference type="Proteomes" id="UP000796761"/>
    </source>
</evidence>
<dbReference type="PANTHER" id="PTHR19422:SF123">
    <property type="entry name" value="RT1 CLASS I, LOCUS CE15"/>
    <property type="match status" value="1"/>
</dbReference>
<dbReference type="PANTHER" id="PTHR19422">
    <property type="entry name" value="GAG RETROVIRAL POLYPROTEIN"/>
    <property type="match status" value="1"/>
</dbReference>
<keyword evidence="1" id="KW-0645">Protease</keyword>
<dbReference type="SUPFAM" id="SSF50630">
    <property type="entry name" value="Acid proteases"/>
    <property type="match status" value="1"/>
</dbReference>
<keyword evidence="6" id="KW-1185">Reference proteome</keyword>
<proteinExistence type="predicted"/>
<dbReference type="InterPro" id="IPR018061">
    <property type="entry name" value="Retropepsins"/>
</dbReference>